<name>A0ABY1BJ88_9PSED</name>
<evidence type="ECO:0000313" key="3">
    <source>
        <dbReference type="Proteomes" id="UP000198512"/>
    </source>
</evidence>
<comment type="caution">
    <text evidence="2">The sequence shown here is derived from an EMBL/GenBank/DDBJ whole genome shotgun (WGS) entry which is preliminary data.</text>
</comment>
<keyword evidence="3" id="KW-1185">Reference proteome</keyword>
<gene>
    <name evidence="2" type="ORF">SAMN05216600_11324</name>
</gene>
<organism evidence="2 3">
    <name type="scientific">Pseudomonas cuatrocienegasensis</name>
    <dbReference type="NCBI Taxonomy" id="543360"/>
    <lineage>
        <taxon>Bacteria</taxon>
        <taxon>Pseudomonadati</taxon>
        <taxon>Pseudomonadota</taxon>
        <taxon>Gammaproteobacteria</taxon>
        <taxon>Pseudomonadales</taxon>
        <taxon>Pseudomonadaceae</taxon>
        <taxon>Pseudomonas</taxon>
    </lineage>
</organism>
<keyword evidence="1" id="KW-0472">Membrane</keyword>
<accession>A0ABY1BJ88</accession>
<evidence type="ECO:0000256" key="1">
    <source>
        <dbReference type="SAM" id="Phobius"/>
    </source>
</evidence>
<keyword evidence="1" id="KW-0812">Transmembrane</keyword>
<proteinExistence type="predicted"/>
<feature type="transmembrane region" description="Helical" evidence="1">
    <location>
        <begin position="67"/>
        <end position="88"/>
    </location>
</feature>
<reference evidence="2 3" key="1">
    <citation type="submission" date="2016-10" db="EMBL/GenBank/DDBJ databases">
        <authorList>
            <person name="Varghese N."/>
            <person name="Submissions S."/>
        </authorList>
    </citation>
    <scope>NUCLEOTIDE SEQUENCE [LARGE SCALE GENOMIC DNA]</scope>
    <source>
        <strain evidence="2 3">CIP 109853</strain>
    </source>
</reference>
<evidence type="ECO:0000313" key="2">
    <source>
        <dbReference type="EMBL" id="SEQ99724.1"/>
    </source>
</evidence>
<dbReference type="Proteomes" id="UP000198512">
    <property type="component" value="Unassembled WGS sequence"/>
</dbReference>
<keyword evidence="1" id="KW-1133">Transmembrane helix</keyword>
<protein>
    <submittedName>
        <fullName evidence="2">VPLPA-CTERM protein sorting domain-containing protein</fullName>
    </submittedName>
</protein>
<dbReference type="EMBL" id="FOFP01000013">
    <property type="protein sequence ID" value="SEQ99724.1"/>
    <property type="molecule type" value="Genomic_DNA"/>
</dbReference>
<sequence length="104" mass="10930">MPNNDTSFVVTDQGYNLLANVATLNAVGDTGWQYFSWVPQQAYNGPLVFGVSNILNGNVDSTLLLDAAVPLPGAALLFGSALLGAGMMRRRKLAAAKKSEMVAA</sequence>